<dbReference type="Proteomes" id="UP000659654">
    <property type="component" value="Unassembled WGS sequence"/>
</dbReference>
<dbReference type="InterPro" id="IPR036691">
    <property type="entry name" value="Endo/exonu/phosph_ase_sf"/>
</dbReference>
<gene>
    <name evidence="1" type="ORF">BXYJ_LOCUS8558</name>
</gene>
<name>A0A1I7S2F1_BURXY</name>
<dbReference type="Gene3D" id="3.60.10.10">
    <property type="entry name" value="Endonuclease/exonuclease/phosphatase"/>
    <property type="match status" value="1"/>
</dbReference>
<dbReference type="PANTHER" id="PTHR41349:SF1">
    <property type="entry name" value="PROTEIN CBG08683"/>
    <property type="match status" value="1"/>
</dbReference>
<accession>A0A1I7S2F1</accession>
<organism evidence="2 4">
    <name type="scientific">Bursaphelenchus xylophilus</name>
    <name type="common">Pinewood nematode worm</name>
    <name type="synonym">Aphelenchoides xylophilus</name>
    <dbReference type="NCBI Taxonomy" id="6326"/>
    <lineage>
        <taxon>Eukaryota</taxon>
        <taxon>Metazoa</taxon>
        <taxon>Ecdysozoa</taxon>
        <taxon>Nematoda</taxon>
        <taxon>Chromadorea</taxon>
        <taxon>Rhabditida</taxon>
        <taxon>Tylenchina</taxon>
        <taxon>Tylenchomorpha</taxon>
        <taxon>Aphelenchoidea</taxon>
        <taxon>Aphelenchoididae</taxon>
        <taxon>Bursaphelenchus</taxon>
    </lineage>
</organism>
<reference evidence="4" key="1">
    <citation type="submission" date="2016-11" db="UniProtKB">
        <authorList>
            <consortium name="WormBaseParasite"/>
        </authorList>
    </citation>
    <scope>IDENTIFICATION</scope>
</reference>
<dbReference type="Proteomes" id="UP000582659">
    <property type="component" value="Unassembled WGS sequence"/>
</dbReference>
<protein>
    <submittedName>
        <fullName evidence="1">(pine wood nematode) hypothetical protein</fullName>
    </submittedName>
</protein>
<reference evidence="1" key="2">
    <citation type="submission" date="2020-09" db="EMBL/GenBank/DDBJ databases">
        <authorList>
            <person name="Kikuchi T."/>
        </authorList>
    </citation>
    <scope>NUCLEOTIDE SEQUENCE</scope>
    <source>
        <strain evidence="1">Ka4C1</strain>
    </source>
</reference>
<dbReference type="EMBL" id="CAJFCV020000004">
    <property type="protein sequence ID" value="CAG9114602.1"/>
    <property type="molecule type" value="Genomic_DNA"/>
</dbReference>
<dbReference type="OrthoDB" id="276515at2759"/>
<dbReference type="SUPFAM" id="SSF56219">
    <property type="entry name" value="DNase I-like"/>
    <property type="match status" value="1"/>
</dbReference>
<dbReference type="PANTHER" id="PTHR41349">
    <property type="match status" value="1"/>
</dbReference>
<evidence type="ECO:0000313" key="4">
    <source>
        <dbReference type="WBParaSite" id="BXY_0718000.1"/>
    </source>
</evidence>
<evidence type="ECO:0000313" key="1">
    <source>
        <dbReference type="EMBL" id="CAD5225465.1"/>
    </source>
</evidence>
<sequence>MGKNVNDPVRKLGDMYRKGGLNILALQDVGGGHDTLVQVLDYINNKSHEDVVQAYHYQGNSCAIITDLEVVGVKDVTEKDGLFYSLGLQLATEYQKRLINFYCVHLDNQHYGPYKALFDGASTADILGNEEFRKQRMDLFLYSDSIQNDLLRLGDEGLIIAGNFYSPSHLDWTEATKSKHKDYVIPWPATKLLQEKTLMKDAFRELNPDPMAAPGETWSTVYKYNDDYSKDEPQERLDFVFYRGFSLKVHEMAPYSGETPLKPYPNVKDNEWISHSAALAGSFIVS</sequence>
<evidence type="ECO:0000313" key="2">
    <source>
        <dbReference type="Proteomes" id="UP000095284"/>
    </source>
</evidence>
<dbReference type="WBParaSite" id="BXY_0718000.1">
    <property type="protein sequence ID" value="BXY_0718000.1"/>
    <property type="gene ID" value="BXY_0718000"/>
</dbReference>
<dbReference type="Proteomes" id="UP000095284">
    <property type="component" value="Unplaced"/>
</dbReference>
<evidence type="ECO:0000313" key="3">
    <source>
        <dbReference type="Proteomes" id="UP000659654"/>
    </source>
</evidence>
<dbReference type="EMBL" id="CAJFDI010000004">
    <property type="protein sequence ID" value="CAD5225465.1"/>
    <property type="molecule type" value="Genomic_DNA"/>
</dbReference>
<keyword evidence="3" id="KW-1185">Reference proteome</keyword>
<proteinExistence type="predicted"/>
<dbReference type="AlphaFoldDB" id="A0A1I7S2F1"/>